<organism evidence="1 2">
    <name type="scientific">Cardiocondyla obscurior</name>
    <dbReference type="NCBI Taxonomy" id="286306"/>
    <lineage>
        <taxon>Eukaryota</taxon>
        <taxon>Metazoa</taxon>
        <taxon>Ecdysozoa</taxon>
        <taxon>Arthropoda</taxon>
        <taxon>Hexapoda</taxon>
        <taxon>Insecta</taxon>
        <taxon>Pterygota</taxon>
        <taxon>Neoptera</taxon>
        <taxon>Endopterygota</taxon>
        <taxon>Hymenoptera</taxon>
        <taxon>Apocrita</taxon>
        <taxon>Aculeata</taxon>
        <taxon>Formicoidea</taxon>
        <taxon>Formicidae</taxon>
        <taxon>Myrmicinae</taxon>
        <taxon>Cardiocondyla</taxon>
    </lineage>
</organism>
<dbReference type="Proteomes" id="UP001430953">
    <property type="component" value="Unassembled WGS sequence"/>
</dbReference>
<comment type="caution">
    <text evidence="1">The sequence shown here is derived from an EMBL/GenBank/DDBJ whole genome shotgun (WGS) entry which is preliminary data.</text>
</comment>
<reference evidence="1 2" key="1">
    <citation type="submission" date="2023-03" db="EMBL/GenBank/DDBJ databases">
        <title>High recombination rates correlate with genetic variation in Cardiocondyla obscurior ants.</title>
        <authorList>
            <person name="Errbii M."/>
        </authorList>
    </citation>
    <scope>NUCLEOTIDE SEQUENCE [LARGE SCALE GENOMIC DNA]</scope>
    <source>
        <strain evidence="1">Alpha-2009</strain>
        <tissue evidence="1">Whole body</tissue>
    </source>
</reference>
<dbReference type="EMBL" id="JADYXP020000019">
    <property type="protein sequence ID" value="KAL0105439.1"/>
    <property type="molecule type" value="Genomic_DNA"/>
</dbReference>
<sequence>MYNYLNGVMKFHRALFANNKLHYRDGNNGNRATDRRAGLTANASASVILATPLVFARPVIRRYPKFRGPAHFVNSHYYAVVIRLYFTGVINVKPPRPQYEPSRHCSVECRPKDVYQRSSINLSLNKEKKKKKKEKKEKCDIDLLFLKDSAHFRYFFLRDNEHYRSFVDNISERPFVITSIKIERCSN</sequence>
<protein>
    <submittedName>
        <fullName evidence="1">Uncharacterized protein</fullName>
    </submittedName>
</protein>
<evidence type="ECO:0000313" key="1">
    <source>
        <dbReference type="EMBL" id="KAL0105439.1"/>
    </source>
</evidence>
<accession>A0AAW2ESN0</accession>
<keyword evidence="2" id="KW-1185">Reference proteome</keyword>
<gene>
    <name evidence="1" type="ORF">PUN28_016832</name>
</gene>
<proteinExistence type="predicted"/>
<dbReference type="AlphaFoldDB" id="A0AAW2ESN0"/>
<evidence type="ECO:0000313" key="2">
    <source>
        <dbReference type="Proteomes" id="UP001430953"/>
    </source>
</evidence>
<name>A0AAW2ESN0_9HYME</name>